<feature type="transmembrane region" description="Helical" evidence="2">
    <location>
        <begin position="98"/>
        <end position="115"/>
    </location>
</feature>
<dbReference type="InterPro" id="IPR006976">
    <property type="entry name" value="VanZ-like"/>
</dbReference>
<evidence type="ECO:0000256" key="1">
    <source>
        <dbReference type="SAM" id="MobiDB-lite"/>
    </source>
</evidence>
<dbReference type="Proteomes" id="UP000503462">
    <property type="component" value="Chromosome 4"/>
</dbReference>
<reference evidence="4 5" key="1">
    <citation type="journal article" date="2016" name="Sci. Rep.">
        <title>Peltaster fructicola genome reveals evolution from an invasive phytopathogen to an ectophytic parasite.</title>
        <authorList>
            <person name="Xu C."/>
            <person name="Chen H."/>
            <person name="Gleason M.L."/>
            <person name="Xu J.R."/>
            <person name="Liu H."/>
            <person name="Zhang R."/>
            <person name="Sun G."/>
        </authorList>
    </citation>
    <scope>NUCLEOTIDE SEQUENCE [LARGE SCALE GENOMIC DNA]</scope>
    <source>
        <strain evidence="4 5">LNHT1506</strain>
    </source>
</reference>
<dbReference type="EMBL" id="CP051142">
    <property type="protein sequence ID" value="QIX00156.1"/>
    <property type="molecule type" value="Genomic_DNA"/>
</dbReference>
<sequence>MPQLRIRTPFAAAFVIFCLVTAYLGLAKPLIPAYGQSDKGLHFLAFFILTTIFYWVLETSRRRLIHLTLVVCTAGLSIGSEIVQALLPNGREFDPYDILANVLGSGLALLLSSWYHKRMLERRRANKHYDIVPGEELGEDVELGEGIGAQETGVISAASSNEPHTKTVTEELDNWDENAEDWDENADANGTAGDSKKGTV</sequence>
<organism evidence="4 5">
    <name type="scientific">Peltaster fructicola</name>
    <dbReference type="NCBI Taxonomy" id="286661"/>
    <lineage>
        <taxon>Eukaryota</taxon>
        <taxon>Fungi</taxon>
        <taxon>Dikarya</taxon>
        <taxon>Ascomycota</taxon>
        <taxon>Pezizomycotina</taxon>
        <taxon>Dothideomycetes</taxon>
        <taxon>Dothideomycetes incertae sedis</taxon>
        <taxon>Peltaster</taxon>
    </lineage>
</organism>
<keyword evidence="2" id="KW-0472">Membrane</keyword>
<feature type="compositionally biased region" description="Acidic residues" evidence="1">
    <location>
        <begin position="170"/>
        <end position="186"/>
    </location>
</feature>
<gene>
    <name evidence="4" type="ORF">AMS68_005673</name>
</gene>
<dbReference type="OrthoDB" id="63581at2759"/>
<evidence type="ECO:0000259" key="3">
    <source>
        <dbReference type="Pfam" id="PF04892"/>
    </source>
</evidence>
<dbReference type="Pfam" id="PF04892">
    <property type="entry name" value="VanZ"/>
    <property type="match status" value="1"/>
</dbReference>
<dbReference type="AlphaFoldDB" id="A0A6H0XZP9"/>
<keyword evidence="2" id="KW-1133">Transmembrane helix</keyword>
<evidence type="ECO:0000256" key="2">
    <source>
        <dbReference type="SAM" id="Phobius"/>
    </source>
</evidence>
<dbReference type="NCBIfam" id="NF037970">
    <property type="entry name" value="vanZ_1"/>
    <property type="match status" value="1"/>
</dbReference>
<dbReference type="PANTHER" id="PTHR28008:SF1">
    <property type="entry name" value="DOMAIN PROTEIN, PUTATIVE (AFU_ORTHOLOGUE AFUA_3G10980)-RELATED"/>
    <property type="match status" value="1"/>
</dbReference>
<feature type="domain" description="VanZ-like" evidence="3">
    <location>
        <begin position="38"/>
        <end position="113"/>
    </location>
</feature>
<accession>A0A6H0XZP9</accession>
<feature type="transmembrane region" description="Helical" evidence="2">
    <location>
        <begin position="64"/>
        <end position="86"/>
    </location>
</feature>
<proteinExistence type="predicted"/>
<feature type="transmembrane region" description="Helical" evidence="2">
    <location>
        <begin position="12"/>
        <end position="34"/>
    </location>
</feature>
<name>A0A6H0XZP9_9PEZI</name>
<feature type="region of interest" description="Disordered" evidence="1">
    <location>
        <begin position="158"/>
        <end position="200"/>
    </location>
</feature>
<dbReference type="PANTHER" id="PTHR28008">
    <property type="entry name" value="DOMAIN PROTEIN, PUTATIVE (AFU_ORTHOLOGUE AFUA_3G10980)-RELATED"/>
    <property type="match status" value="1"/>
</dbReference>
<evidence type="ECO:0000313" key="5">
    <source>
        <dbReference type="Proteomes" id="UP000503462"/>
    </source>
</evidence>
<keyword evidence="5" id="KW-1185">Reference proteome</keyword>
<feature type="transmembrane region" description="Helical" evidence="2">
    <location>
        <begin position="40"/>
        <end position="57"/>
    </location>
</feature>
<protein>
    <recommendedName>
        <fullName evidence="3">VanZ-like domain-containing protein</fullName>
    </recommendedName>
</protein>
<evidence type="ECO:0000313" key="4">
    <source>
        <dbReference type="EMBL" id="QIX00156.1"/>
    </source>
</evidence>
<keyword evidence="2" id="KW-0812">Transmembrane</keyword>